<evidence type="ECO:0000256" key="9">
    <source>
        <dbReference type="RuleBase" id="RU367056"/>
    </source>
</evidence>
<feature type="transmembrane region" description="Helical" evidence="9">
    <location>
        <begin position="40"/>
        <end position="58"/>
    </location>
</feature>
<evidence type="ECO:0000256" key="6">
    <source>
        <dbReference type="ARBA" id="ARBA00022989"/>
    </source>
</evidence>
<dbReference type="EMBL" id="KN846960">
    <property type="protein sequence ID" value="KIW65656.1"/>
    <property type="molecule type" value="Genomic_DNA"/>
</dbReference>
<feature type="compositionally biased region" description="Low complexity" evidence="10">
    <location>
        <begin position="80"/>
        <end position="90"/>
    </location>
</feature>
<keyword evidence="7 9" id="KW-0496">Mitochondrion</keyword>
<accession>A0A0D2CK42</accession>
<dbReference type="Proteomes" id="UP000054266">
    <property type="component" value="Unassembled WGS sequence"/>
</dbReference>
<protein>
    <recommendedName>
        <fullName evidence="9">Cytochrome c oxidase assembly factor 3</fullName>
    </recommendedName>
</protein>
<evidence type="ECO:0000256" key="8">
    <source>
        <dbReference type="ARBA" id="ARBA00023136"/>
    </source>
</evidence>
<evidence type="ECO:0000256" key="10">
    <source>
        <dbReference type="SAM" id="MobiDB-lite"/>
    </source>
</evidence>
<organism evidence="12 13">
    <name type="scientific">Phialophora macrospora</name>
    <dbReference type="NCBI Taxonomy" id="1851006"/>
    <lineage>
        <taxon>Eukaryota</taxon>
        <taxon>Fungi</taxon>
        <taxon>Dikarya</taxon>
        <taxon>Ascomycota</taxon>
        <taxon>Pezizomycotina</taxon>
        <taxon>Eurotiomycetes</taxon>
        <taxon>Chaetothyriomycetidae</taxon>
        <taxon>Chaetothyriales</taxon>
        <taxon>Herpotrichiellaceae</taxon>
        <taxon>Phialophora</taxon>
    </lineage>
</organism>
<dbReference type="Pfam" id="PF09813">
    <property type="entry name" value="Coa3_cc"/>
    <property type="match status" value="1"/>
</dbReference>
<sequence length="105" mass="11559">MHPTLSLQRGLLKRSSYYNPDYRTGAALLRARRPYLVKNALTGIAIFGFAIGVFSFTLKAVGQETFDDVIVPSEPQPTAQSMQQQNQSQSVNAKIPTAEVNGMRS</sequence>
<dbReference type="HOGENOM" id="CLU_153999_2_0_1"/>
<comment type="subunit">
    <text evidence="4 9">Component of 250-400 kDa complexes called cytochrome oxidase assembly intermediates or COA complexes.</text>
</comment>
<keyword evidence="5 9" id="KW-0812">Transmembrane</keyword>
<keyword evidence="13" id="KW-1185">Reference proteome</keyword>
<comment type="subcellular location">
    <subcellularLocation>
        <location evidence="2">Mitochondrion membrane</location>
        <topology evidence="2">Single-pass membrane protein</topology>
    </subcellularLocation>
</comment>
<evidence type="ECO:0000313" key="13">
    <source>
        <dbReference type="Proteomes" id="UP000054266"/>
    </source>
</evidence>
<keyword evidence="6 9" id="KW-1133">Transmembrane helix</keyword>
<evidence type="ECO:0000256" key="4">
    <source>
        <dbReference type="ARBA" id="ARBA00011351"/>
    </source>
</evidence>
<gene>
    <name evidence="12" type="ORF">PV04_07896</name>
</gene>
<feature type="domain" description="Cytochrome c oxidase assembly factor 3 mitochondrial coiled-coil" evidence="11">
    <location>
        <begin position="28"/>
        <end position="69"/>
    </location>
</feature>
<evidence type="ECO:0000259" key="11">
    <source>
        <dbReference type="Pfam" id="PF09813"/>
    </source>
</evidence>
<dbReference type="PANTHER" id="PTHR15642">
    <property type="entry name" value="CYTOCHROME C OXIDASE ASSEMBLY FACTOR 3, MITOCHONDRIAL"/>
    <property type="match status" value="1"/>
</dbReference>
<evidence type="ECO:0000313" key="12">
    <source>
        <dbReference type="EMBL" id="KIW65656.1"/>
    </source>
</evidence>
<keyword evidence="9" id="KW-0999">Mitochondrion inner membrane</keyword>
<comment type="similarity">
    <text evidence="3 9">Belongs to the COA3 family.</text>
</comment>
<reference evidence="12 13" key="1">
    <citation type="submission" date="2015-01" db="EMBL/GenBank/DDBJ databases">
        <title>The Genome Sequence of Capronia semiimmersa CBS27337.</title>
        <authorList>
            <consortium name="The Broad Institute Genomics Platform"/>
            <person name="Cuomo C."/>
            <person name="de Hoog S."/>
            <person name="Gorbushina A."/>
            <person name="Stielow B."/>
            <person name="Teixiera M."/>
            <person name="Abouelleil A."/>
            <person name="Chapman S.B."/>
            <person name="Priest M."/>
            <person name="Young S.K."/>
            <person name="Wortman J."/>
            <person name="Nusbaum C."/>
            <person name="Birren B."/>
        </authorList>
    </citation>
    <scope>NUCLEOTIDE SEQUENCE [LARGE SCALE GENOMIC DNA]</scope>
    <source>
        <strain evidence="12 13">CBS 27337</strain>
    </source>
</reference>
<feature type="region of interest" description="Disordered" evidence="10">
    <location>
        <begin position="72"/>
        <end position="105"/>
    </location>
</feature>
<evidence type="ECO:0000256" key="3">
    <source>
        <dbReference type="ARBA" id="ARBA00007035"/>
    </source>
</evidence>
<evidence type="ECO:0000256" key="5">
    <source>
        <dbReference type="ARBA" id="ARBA00022692"/>
    </source>
</evidence>
<dbReference type="InterPro" id="IPR018628">
    <property type="entry name" value="Coa3_CC"/>
</dbReference>
<name>A0A0D2CK42_9EURO</name>
<dbReference type="GO" id="GO:0033617">
    <property type="term" value="P:mitochondrial respiratory chain complex IV assembly"/>
    <property type="evidence" value="ECO:0007669"/>
    <property type="project" value="UniProtKB-UniRule"/>
</dbReference>
<evidence type="ECO:0000256" key="7">
    <source>
        <dbReference type="ARBA" id="ARBA00023128"/>
    </source>
</evidence>
<evidence type="ECO:0000256" key="2">
    <source>
        <dbReference type="ARBA" id="ARBA00004304"/>
    </source>
</evidence>
<dbReference type="STRING" id="5601.A0A0D2CK42"/>
<dbReference type="PANTHER" id="PTHR15642:SF3">
    <property type="entry name" value="CYTOCHROME C OXIDASE ASSEMBLY FACTOR 3 HOMOLOG, MITOCHONDRIAL"/>
    <property type="match status" value="1"/>
</dbReference>
<dbReference type="InterPro" id="IPR041752">
    <property type="entry name" value="Coa3"/>
</dbReference>
<proteinExistence type="inferred from homology"/>
<comment type="function">
    <text evidence="1 9">Required for assembly of cytochrome c oxidase (complex IV).</text>
</comment>
<dbReference type="GO" id="GO:0005743">
    <property type="term" value="C:mitochondrial inner membrane"/>
    <property type="evidence" value="ECO:0007669"/>
    <property type="project" value="UniProtKB-UniRule"/>
</dbReference>
<dbReference type="AlphaFoldDB" id="A0A0D2CK42"/>
<evidence type="ECO:0000256" key="1">
    <source>
        <dbReference type="ARBA" id="ARBA00003064"/>
    </source>
</evidence>
<keyword evidence="8 9" id="KW-0472">Membrane</keyword>